<reference evidence="2" key="2">
    <citation type="submission" date="2024-10" db="UniProtKB">
        <authorList>
            <consortium name="EnsemblProtists"/>
        </authorList>
    </citation>
    <scope>IDENTIFICATION</scope>
</reference>
<dbReference type="PROSITE" id="PS51318">
    <property type="entry name" value="TAT"/>
    <property type="match status" value="1"/>
</dbReference>
<keyword evidence="3" id="KW-1185">Reference proteome</keyword>
<protein>
    <submittedName>
        <fullName evidence="2">Uncharacterized protein</fullName>
    </submittedName>
</protein>
<organism evidence="2 3">
    <name type="scientific">Emiliania huxleyi (strain CCMP1516)</name>
    <dbReference type="NCBI Taxonomy" id="280463"/>
    <lineage>
        <taxon>Eukaryota</taxon>
        <taxon>Haptista</taxon>
        <taxon>Haptophyta</taxon>
        <taxon>Prymnesiophyceae</taxon>
        <taxon>Isochrysidales</taxon>
        <taxon>Noelaerhabdaceae</taxon>
        <taxon>Emiliania</taxon>
    </lineage>
</organism>
<evidence type="ECO:0000256" key="1">
    <source>
        <dbReference type="SAM" id="SignalP"/>
    </source>
</evidence>
<dbReference type="Proteomes" id="UP000013827">
    <property type="component" value="Unassembled WGS sequence"/>
</dbReference>
<dbReference type="HOGENOM" id="CLU_1542896_0_0_1"/>
<dbReference type="EnsemblProtists" id="EOD11947">
    <property type="protein sequence ID" value="EOD11947"/>
    <property type="gene ID" value="EMIHUDRAFT_371417"/>
</dbReference>
<evidence type="ECO:0000313" key="3">
    <source>
        <dbReference type="Proteomes" id="UP000013827"/>
    </source>
</evidence>
<sequence length="174" mass="18363">MLRRAALQQSAAAAAAAALLAAPAQALDKAEFAKAVADKREAERVAALPASRLKTLRDSLANDAPALLEAGDWGKLRNAIVAARKSTGALVAETKRDLRPLTKALDAQLYSLDEFAYSQEAVMPGMFSGYCAQGVVPRDEPGACKVRPTADLKAQSAKLKEAVATFDKLLAEVK</sequence>
<dbReference type="GeneID" id="17270165"/>
<feature type="chain" id="PRO_5044053508" evidence="1">
    <location>
        <begin position="27"/>
        <end position="174"/>
    </location>
</feature>
<keyword evidence="1" id="KW-0732">Signal</keyword>
<dbReference type="RefSeq" id="XP_005764376.1">
    <property type="nucleotide sequence ID" value="XM_005764319.1"/>
</dbReference>
<dbReference type="EnsemblProtists" id="EOD24618">
    <property type="protein sequence ID" value="EOD24618"/>
    <property type="gene ID" value="EMIHUDRAFT_435406"/>
</dbReference>
<dbReference type="KEGG" id="ehx:EMIHUDRAFT_371417"/>
<feature type="signal peptide" evidence="1">
    <location>
        <begin position="1"/>
        <end position="26"/>
    </location>
</feature>
<proteinExistence type="predicted"/>
<dbReference type="GeneID" id="17258105"/>
<dbReference type="KEGG" id="ehx:EMIHUDRAFT_435406"/>
<name>A0A0D3IL12_EMIH1</name>
<evidence type="ECO:0000313" key="2">
    <source>
        <dbReference type="EnsemblProtists" id="EOD11947"/>
    </source>
</evidence>
<reference evidence="3" key="1">
    <citation type="journal article" date="2013" name="Nature">
        <title>Pan genome of the phytoplankton Emiliania underpins its global distribution.</title>
        <authorList>
            <person name="Read B.A."/>
            <person name="Kegel J."/>
            <person name="Klute M.J."/>
            <person name="Kuo A."/>
            <person name="Lefebvre S.C."/>
            <person name="Maumus F."/>
            <person name="Mayer C."/>
            <person name="Miller J."/>
            <person name="Monier A."/>
            <person name="Salamov A."/>
            <person name="Young J."/>
            <person name="Aguilar M."/>
            <person name="Claverie J.M."/>
            <person name="Frickenhaus S."/>
            <person name="Gonzalez K."/>
            <person name="Herman E.K."/>
            <person name="Lin Y.C."/>
            <person name="Napier J."/>
            <person name="Ogata H."/>
            <person name="Sarno A.F."/>
            <person name="Shmutz J."/>
            <person name="Schroeder D."/>
            <person name="de Vargas C."/>
            <person name="Verret F."/>
            <person name="von Dassow P."/>
            <person name="Valentin K."/>
            <person name="Van de Peer Y."/>
            <person name="Wheeler G."/>
            <person name="Dacks J.B."/>
            <person name="Delwiche C.F."/>
            <person name="Dyhrman S.T."/>
            <person name="Glockner G."/>
            <person name="John U."/>
            <person name="Richards T."/>
            <person name="Worden A.Z."/>
            <person name="Zhang X."/>
            <person name="Grigoriev I.V."/>
            <person name="Allen A.E."/>
            <person name="Bidle K."/>
            <person name="Borodovsky M."/>
            <person name="Bowler C."/>
            <person name="Brownlee C."/>
            <person name="Cock J.M."/>
            <person name="Elias M."/>
            <person name="Gladyshev V.N."/>
            <person name="Groth M."/>
            <person name="Guda C."/>
            <person name="Hadaegh A."/>
            <person name="Iglesias-Rodriguez M.D."/>
            <person name="Jenkins J."/>
            <person name="Jones B.M."/>
            <person name="Lawson T."/>
            <person name="Leese F."/>
            <person name="Lindquist E."/>
            <person name="Lobanov A."/>
            <person name="Lomsadze A."/>
            <person name="Malik S.B."/>
            <person name="Marsh M.E."/>
            <person name="Mackinder L."/>
            <person name="Mock T."/>
            <person name="Mueller-Roeber B."/>
            <person name="Pagarete A."/>
            <person name="Parker M."/>
            <person name="Probert I."/>
            <person name="Quesneville H."/>
            <person name="Raines C."/>
            <person name="Rensing S.A."/>
            <person name="Riano-Pachon D.M."/>
            <person name="Richier S."/>
            <person name="Rokitta S."/>
            <person name="Shiraiwa Y."/>
            <person name="Soanes D.M."/>
            <person name="van der Giezen M."/>
            <person name="Wahlund T.M."/>
            <person name="Williams B."/>
            <person name="Wilson W."/>
            <person name="Wolfe G."/>
            <person name="Wurch L.L."/>
        </authorList>
    </citation>
    <scope>NUCLEOTIDE SEQUENCE</scope>
</reference>
<dbReference type="PaxDb" id="2903-EOD11947"/>
<dbReference type="InterPro" id="IPR006311">
    <property type="entry name" value="TAT_signal"/>
</dbReference>
<dbReference type="AlphaFoldDB" id="A0A0D3IL12"/>
<accession>A0A0D3IL12</accession>
<dbReference type="RefSeq" id="XP_005777047.1">
    <property type="nucleotide sequence ID" value="XM_005776990.1"/>
</dbReference>